<evidence type="ECO:0000256" key="1">
    <source>
        <dbReference type="SAM" id="MobiDB-lite"/>
    </source>
</evidence>
<evidence type="ECO:0000313" key="2">
    <source>
        <dbReference type="EMBL" id="CAD7632338.1"/>
    </source>
</evidence>
<protein>
    <submittedName>
        <fullName evidence="2">Uncharacterized protein</fullName>
    </submittedName>
</protein>
<dbReference type="EMBL" id="OC865416">
    <property type="protein sequence ID" value="CAD7632338.1"/>
    <property type="molecule type" value="Genomic_DNA"/>
</dbReference>
<dbReference type="AlphaFoldDB" id="A0A7R9L0B5"/>
<keyword evidence="3" id="KW-1185">Reference proteome</keyword>
<feature type="region of interest" description="Disordered" evidence="1">
    <location>
        <begin position="178"/>
        <end position="197"/>
    </location>
</feature>
<reference evidence="2" key="1">
    <citation type="submission" date="2020-11" db="EMBL/GenBank/DDBJ databases">
        <authorList>
            <person name="Tran Van P."/>
        </authorList>
    </citation>
    <scope>NUCLEOTIDE SEQUENCE</scope>
</reference>
<name>A0A7R9L0B5_9ACAR</name>
<gene>
    <name evidence="2" type="ORF">OSB1V03_LOCUS12743</name>
</gene>
<proteinExistence type="predicted"/>
<organism evidence="2">
    <name type="scientific">Medioppia subpectinata</name>
    <dbReference type="NCBI Taxonomy" id="1979941"/>
    <lineage>
        <taxon>Eukaryota</taxon>
        <taxon>Metazoa</taxon>
        <taxon>Ecdysozoa</taxon>
        <taxon>Arthropoda</taxon>
        <taxon>Chelicerata</taxon>
        <taxon>Arachnida</taxon>
        <taxon>Acari</taxon>
        <taxon>Acariformes</taxon>
        <taxon>Sarcoptiformes</taxon>
        <taxon>Oribatida</taxon>
        <taxon>Brachypylina</taxon>
        <taxon>Oppioidea</taxon>
        <taxon>Oppiidae</taxon>
        <taxon>Medioppia</taxon>
    </lineage>
</organism>
<dbReference type="Proteomes" id="UP000759131">
    <property type="component" value="Unassembled WGS sequence"/>
</dbReference>
<accession>A0A7R9L0B5</accession>
<feature type="compositionally biased region" description="Polar residues" evidence="1">
    <location>
        <begin position="117"/>
        <end position="137"/>
    </location>
</feature>
<sequence>MGFNIFLDFPTVKNGIRHVIGVNGLQKIKQNDETKVKCKEVVNEALRQYWDHSHGGEVIDSGTEDRSNENQYLAEGDDEEPTDENESNECNEQNDSTDENEDNEESEVGMERESHSNDQSLQPPDSNTAVESSSETNAAIEDNSGQQLKESEEKNEQNQQLVNSNESNEEQTIDLNESSFTTEEKDNNINDVSDANDVNDVIDDLGAQQNGRSRAHIDDILRVYEIGSQEDTSEQNLILSIYRE</sequence>
<dbReference type="EMBL" id="CAJPIZ010010841">
    <property type="protein sequence ID" value="CAG2112768.1"/>
    <property type="molecule type" value="Genomic_DNA"/>
</dbReference>
<feature type="compositionally biased region" description="Acidic residues" evidence="1">
    <location>
        <begin position="75"/>
        <end position="89"/>
    </location>
</feature>
<evidence type="ECO:0000313" key="3">
    <source>
        <dbReference type="Proteomes" id="UP000759131"/>
    </source>
</evidence>
<feature type="compositionally biased region" description="Acidic residues" evidence="1">
    <location>
        <begin position="95"/>
        <end position="108"/>
    </location>
</feature>
<feature type="non-terminal residue" evidence="2">
    <location>
        <position position="1"/>
    </location>
</feature>
<feature type="region of interest" description="Disordered" evidence="1">
    <location>
        <begin position="73"/>
        <end position="173"/>
    </location>
</feature>